<comment type="similarity">
    <text evidence="2">Belongs to the peptidase S54 family.</text>
</comment>
<dbReference type="GO" id="GO:0016020">
    <property type="term" value="C:membrane"/>
    <property type="evidence" value="ECO:0007669"/>
    <property type="project" value="UniProtKB-SubCell"/>
</dbReference>
<protein>
    <submittedName>
        <fullName evidence="9">Rhomboid family protein</fullName>
    </submittedName>
</protein>
<evidence type="ECO:0000259" key="8">
    <source>
        <dbReference type="Pfam" id="PF01694"/>
    </source>
</evidence>
<evidence type="ECO:0000256" key="5">
    <source>
        <dbReference type="ARBA" id="ARBA00022989"/>
    </source>
</evidence>
<evidence type="ECO:0000256" key="3">
    <source>
        <dbReference type="ARBA" id="ARBA00022692"/>
    </source>
</evidence>
<feature type="transmembrane region" description="Helical" evidence="7">
    <location>
        <begin position="42"/>
        <end position="66"/>
    </location>
</feature>
<keyword evidence="5 7" id="KW-1133">Transmembrane helix</keyword>
<dbReference type="Proteomes" id="UP000199021">
    <property type="component" value="Unassembled WGS sequence"/>
</dbReference>
<dbReference type="STRING" id="478744.SAMN05444359_14410"/>
<sequence>MILNAIIFLVVVLPGFLGYPINIEDKLALYYPASPHFRPYQFVSHFFMHADPGHIFFNMLGLYFFGPSLEERLGPGRFLLLYIISAIGAMGMHIGEIWWQLRQSYEYLAAFTADPSLANFNGFFSGIDLGGLMMDNGKSVLPIYGNIQNDLAMGTNPEYINTRALDLMQDYVDFQENSRMVGASGAVFGVLAAFAVFFPDREIRPLFIPFGIPAKYMIGVILASEVFLGFMNYNFDSVAHYAHIGGAIAGGIVAYIFAKTVLPPWLKRMDK</sequence>
<feature type="transmembrane region" description="Helical" evidence="7">
    <location>
        <begin position="180"/>
        <end position="199"/>
    </location>
</feature>
<keyword evidence="4" id="KW-0378">Hydrolase</keyword>
<dbReference type="SUPFAM" id="SSF144091">
    <property type="entry name" value="Rhomboid-like"/>
    <property type="match status" value="1"/>
</dbReference>
<proteinExistence type="inferred from homology"/>
<feature type="transmembrane region" description="Helical" evidence="7">
    <location>
        <begin position="240"/>
        <end position="262"/>
    </location>
</feature>
<evidence type="ECO:0000313" key="10">
    <source>
        <dbReference type="Proteomes" id="UP000199021"/>
    </source>
</evidence>
<dbReference type="Pfam" id="PF01694">
    <property type="entry name" value="Rhomboid"/>
    <property type="match status" value="2"/>
</dbReference>
<evidence type="ECO:0000313" key="9">
    <source>
        <dbReference type="EMBL" id="SER44643.1"/>
    </source>
</evidence>
<reference evidence="10" key="1">
    <citation type="submission" date="2016-10" db="EMBL/GenBank/DDBJ databases">
        <authorList>
            <person name="Varghese N."/>
            <person name="Submissions S."/>
        </authorList>
    </citation>
    <scope>NUCLEOTIDE SEQUENCE [LARGE SCALE GENOMIC DNA]</scope>
    <source>
        <strain evidence="10">DSM 24740</strain>
    </source>
</reference>
<dbReference type="PANTHER" id="PTHR43731">
    <property type="entry name" value="RHOMBOID PROTEASE"/>
    <property type="match status" value="1"/>
</dbReference>
<dbReference type="GO" id="GO:0004252">
    <property type="term" value="F:serine-type endopeptidase activity"/>
    <property type="evidence" value="ECO:0007669"/>
    <property type="project" value="InterPro"/>
</dbReference>
<keyword evidence="10" id="KW-1185">Reference proteome</keyword>
<dbReference type="InterPro" id="IPR035952">
    <property type="entry name" value="Rhomboid-like_sf"/>
</dbReference>
<comment type="subcellular location">
    <subcellularLocation>
        <location evidence="1">Membrane</location>
        <topology evidence="1">Multi-pass membrane protein</topology>
    </subcellularLocation>
</comment>
<keyword evidence="6 7" id="KW-0472">Membrane</keyword>
<dbReference type="InParanoid" id="A0A1H9PAL0"/>
<evidence type="ECO:0000256" key="6">
    <source>
        <dbReference type="ARBA" id="ARBA00023136"/>
    </source>
</evidence>
<feature type="transmembrane region" description="Helical" evidence="7">
    <location>
        <begin position="78"/>
        <end position="99"/>
    </location>
</feature>
<gene>
    <name evidence="9" type="ORF">SAMN05444359_14410</name>
</gene>
<keyword evidence="3 7" id="KW-0812">Transmembrane</keyword>
<dbReference type="AlphaFoldDB" id="A0A1H9PAL0"/>
<evidence type="ECO:0000256" key="1">
    <source>
        <dbReference type="ARBA" id="ARBA00004141"/>
    </source>
</evidence>
<accession>A0A1H9PAL0</accession>
<feature type="transmembrane region" description="Helical" evidence="7">
    <location>
        <begin position="206"/>
        <end position="228"/>
    </location>
</feature>
<dbReference type="EMBL" id="FOFB01000044">
    <property type="protein sequence ID" value="SER44643.1"/>
    <property type="molecule type" value="Genomic_DNA"/>
</dbReference>
<dbReference type="InterPro" id="IPR022764">
    <property type="entry name" value="Peptidase_S54_rhomboid_dom"/>
</dbReference>
<evidence type="ECO:0000256" key="2">
    <source>
        <dbReference type="ARBA" id="ARBA00009045"/>
    </source>
</evidence>
<feature type="domain" description="Peptidase S54 rhomboid" evidence="8">
    <location>
        <begin position="177"/>
        <end position="258"/>
    </location>
</feature>
<dbReference type="InterPro" id="IPR050925">
    <property type="entry name" value="Rhomboid_protease_S54"/>
</dbReference>
<organism evidence="9 10">
    <name type="scientific">Neolewinella agarilytica</name>
    <dbReference type="NCBI Taxonomy" id="478744"/>
    <lineage>
        <taxon>Bacteria</taxon>
        <taxon>Pseudomonadati</taxon>
        <taxon>Bacteroidota</taxon>
        <taxon>Saprospiria</taxon>
        <taxon>Saprospirales</taxon>
        <taxon>Lewinellaceae</taxon>
        <taxon>Neolewinella</taxon>
    </lineage>
</organism>
<name>A0A1H9PAL0_9BACT</name>
<evidence type="ECO:0000256" key="4">
    <source>
        <dbReference type="ARBA" id="ARBA00022801"/>
    </source>
</evidence>
<dbReference type="PANTHER" id="PTHR43731:SF14">
    <property type="entry name" value="PRESENILIN-ASSOCIATED RHOMBOID-LIKE PROTEIN, MITOCHONDRIAL"/>
    <property type="match status" value="1"/>
</dbReference>
<feature type="domain" description="Peptidase S54 rhomboid" evidence="8">
    <location>
        <begin position="39"/>
        <end position="92"/>
    </location>
</feature>
<evidence type="ECO:0000256" key="7">
    <source>
        <dbReference type="SAM" id="Phobius"/>
    </source>
</evidence>
<dbReference type="Gene3D" id="1.20.1540.10">
    <property type="entry name" value="Rhomboid-like"/>
    <property type="match status" value="1"/>
</dbReference>